<dbReference type="InterPro" id="IPR044778">
    <property type="entry name" value="MFS_STP/MST-like_plant"/>
</dbReference>
<feature type="transmembrane region" description="Helical" evidence="10">
    <location>
        <begin position="336"/>
        <end position="358"/>
    </location>
</feature>
<feature type="transmembrane region" description="Helical" evidence="10">
    <location>
        <begin position="123"/>
        <end position="141"/>
    </location>
</feature>
<evidence type="ECO:0000256" key="8">
    <source>
        <dbReference type="ARBA" id="ARBA00023136"/>
    </source>
</evidence>
<keyword evidence="3 9" id="KW-0813">Transport</keyword>
<keyword evidence="13" id="KW-1185">Reference proteome</keyword>
<evidence type="ECO:0000256" key="6">
    <source>
        <dbReference type="ARBA" id="ARBA00022847"/>
    </source>
</evidence>
<dbReference type="SUPFAM" id="SSF103473">
    <property type="entry name" value="MFS general substrate transporter"/>
    <property type="match status" value="1"/>
</dbReference>
<feature type="transmembrane region" description="Helical" evidence="10">
    <location>
        <begin position="399"/>
        <end position="425"/>
    </location>
</feature>
<dbReference type="Gene3D" id="1.20.1250.20">
    <property type="entry name" value="MFS general substrate transporter like domains"/>
    <property type="match status" value="1"/>
</dbReference>
<name>V4KPA0_EUTSA</name>
<gene>
    <name evidence="12" type="ORF">EUTSA_v10003990mg</name>
</gene>
<evidence type="ECO:0000256" key="3">
    <source>
        <dbReference type="ARBA" id="ARBA00022448"/>
    </source>
</evidence>
<keyword evidence="5 10" id="KW-0812">Transmembrane</keyword>
<dbReference type="PANTHER" id="PTHR23500">
    <property type="entry name" value="SOLUTE CARRIER FAMILY 2, FACILITATED GLUCOSE TRANSPORTER"/>
    <property type="match status" value="1"/>
</dbReference>
<sequence length="526" mass="57045">MGEDEEETRKGAMAASDSGGKITYFVVASCIMAAMGGVIFGYDIGVSGGVMSMGPFLKRFFPKVYKLEEEDRIRSRSNNSKNHYCLFNSQLLTSFTSSLYVSGFVSCLLASSVTRSFGRKPSIFLGGVAFLAGSALGGSAQNVAMLLVARLLLGVGVGFANQSVPLYLSEMAPAKYRGAISNGFQLCIGIGFLTANFTNYETQKIKDGYGWRISLATTAIPASVLTLGSVFLPETPNSIIQTTGDIRKAELMLRRIRGTNDVQDELTDLVEASSESSSSSNSNAHKMFLKLLQRKYRPELVMALMIPIFQQVTGINVVAFYAPVLFRTVGFGESGSLMSTLVTGIVGTASTFLSMFVVDRIGRKTLFLVGGLQMLVSQVIIGVTIMVAEAHGGVIGEGYGYAVLVLVCVYVAGFGWSWGPLGWLVPSEIFPLEIRSAAQSVTVAVSFVFTFAVAQSVPPMLCKFRAGIFFFYGGWVVVMTVAVQLFLPETKNVPIEKVAGLWEKHWFWRRMTSKRDIQETDFLGSS</sequence>
<dbReference type="GO" id="GO:0016020">
    <property type="term" value="C:membrane"/>
    <property type="evidence" value="ECO:0007669"/>
    <property type="project" value="UniProtKB-SubCell"/>
</dbReference>
<comment type="similarity">
    <text evidence="2 9">Belongs to the major facilitator superfamily. Sugar transporter (TC 2.A.1.1) family.</text>
</comment>
<dbReference type="KEGG" id="eus:EUTSA_v10003990mg"/>
<dbReference type="GO" id="GO:0015293">
    <property type="term" value="F:symporter activity"/>
    <property type="evidence" value="ECO:0007669"/>
    <property type="project" value="UniProtKB-KW"/>
</dbReference>
<evidence type="ECO:0000259" key="11">
    <source>
        <dbReference type="PROSITE" id="PS50850"/>
    </source>
</evidence>
<evidence type="ECO:0000256" key="5">
    <source>
        <dbReference type="ARBA" id="ARBA00022692"/>
    </source>
</evidence>
<evidence type="ECO:0000256" key="1">
    <source>
        <dbReference type="ARBA" id="ARBA00004141"/>
    </source>
</evidence>
<keyword evidence="4" id="KW-0762">Sugar transport</keyword>
<keyword evidence="7 10" id="KW-1133">Transmembrane helix</keyword>
<keyword evidence="8 10" id="KW-0472">Membrane</keyword>
<proteinExistence type="inferred from homology"/>
<feature type="transmembrane region" description="Helical" evidence="10">
    <location>
        <begin position="365"/>
        <end position="387"/>
    </location>
</feature>
<evidence type="ECO:0000256" key="2">
    <source>
        <dbReference type="ARBA" id="ARBA00010992"/>
    </source>
</evidence>
<feature type="transmembrane region" description="Helical" evidence="10">
    <location>
        <begin position="469"/>
        <end position="487"/>
    </location>
</feature>
<dbReference type="InterPro" id="IPR005828">
    <property type="entry name" value="MFS_sugar_transport-like"/>
</dbReference>
<dbReference type="InterPro" id="IPR045262">
    <property type="entry name" value="STP/PLT_plant"/>
</dbReference>
<reference evidence="12 13" key="1">
    <citation type="journal article" date="2013" name="Front. Plant Sci.">
        <title>The Reference Genome of the Halophytic Plant Eutrema salsugineum.</title>
        <authorList>
            <person name="Yang R."/>
            <person name="Jarvis D.E."/>
            <person name="Chen H."/>
            <person name="Beilstein M.A."/>
            <person name="Grimwood J."/>
            <person name="Jenkins J."/>
            <person name="Shu S."/>
            <person name="Prochnik S."/>
            <person name="Xin M."/>
            <person name="Ma C."/>
            <person name="Schmutz J."/>
            <person name="Wing R.A."/>
            <person name="Mitchell-Olds T."/>
            <person name="Schumaker K.S."/>
            <person name="Wang X."/>
        </authorList>
    </citation>
    <scope>NUCLEOTIDE SEQUENCE [LARGE SCALE GENOMIC DNA]</scope>
</reference>
<feature type="transmembrane region" description="Helical" evidence="10">
    <location>
        <begin position="147"/>
        <end position="168"/>
    </location>
</feature>
<organism evidence="12 13">
    <name type="scientific">Eutrema salsugineum</name>
    <name type="common">Saltwater cress</name>
    <name type="synonym">Sisymbrium salsugineum</name>
    <dbReference type="NCBI Taxonomy" id="72664"/>
    <lineage>
        <taxon>Eukaryota</taxon>
        <taxon>Viridiplantae</taxon>
        <taxon>Streptophyta</taxon>
        <taxon>Embryophyta</taxon>
        <taxon>Tracheophyta</taxon>
        <taxon>Spermatophyta</taxon>
        <taxon>Magnoliopsida</taxon>
        <taxon>eudicotyledons</taxon>
        <taxon>Gunneridae</taxon>
        <taxon>Pentapetalae</taxon>
        <taxon>rosids</taxon>
        <taxon>malvids</taxon>
        <taxon>Brassicales</taxon>
        <taxon>Brassicaceae</taxon>
        <taxon>Eutremeae</taxon>
        <taxon>Eutrema</taxon>
    </lineage>
</organism>
<evidence type="ECO:0000313" key="13">
    <source>
        <dbReference type="Proteomes" id="UP000030689"/>
    </source>
</evidence>
<dbReference type="eggNOG" id="KOG0254">
    <property type="taxonomic scope" value="Eukaryota"/>
</dbReference>
<dbReference type="PROSITE" id="PS00216">
    <property type="entry name" value="SUGAR_TRANSPORT_1"/>
    <property type="match status" value="1"/>
</dbReference>
<feature type="transmembrane region" description="Helical" evidence="10">
    <location>
        <begin position="91"/>
        <end position="111"/>
    </location>
</feature>
<dbReference type="PROSITE" id="PS00217">
    <property type="entry name" value="SUGAR_TRANSPORT_2"/>
    <property type="match status" value="1"/>
</dbReference>
<feature type="transmembrane region" description="Helical" evidence="10">
    <location>
        <begin position="209"/>
        <end position="232"/>
    </location>
</feature>
<dbReference type="FunFam" id="1.20.1250.20:FF:000931">
    <property type="entry name" value="Sugar transport protein 3"/>
    <property type="match status" value="1"/>
</dbReference>
<dbReference type="InterPro" id="IPR005829">
    <property type="entry name" value="Sugar_transporter_CS"/>
</dbReference>
<dbReference type="CDD" id="cd17361">
    <property type="entry name" value="MFS_STP"/>
    <property type="match status" value="1"/>
</dbReference>
<dbReference type="EMBL" id="KI517748">
    <property type="protein sequence ID" value="ESQ31782.1"/>
    <property type="molecule type" value="Genomic_DNA"/>
</dbReference>
<dbReference type="PRINTS" id="PR00171">
    <property type="entry name" value="SUGRTRNSPORT"/>
</dbReference>
<feature type="transmembrane region" description="Helical" evidence="10">
    <location>
        <begin position="300"/>
        <end position="324"/>
    </location>
</feature>
<evidence type="ECO:0000256" key="10">
    <source>
        <dbReference type="SAM" id="Phobius"/>
    </source>
</evidence>
<dbReference type="InterPro" id="IPR036259">
    <property type="entry name" value="MFS_trans_sf"/>
</dbReference>
<dbReference type="Pfam" id="PF00083">
    <property type="entry name" value="Sugar_tr"/>
    <property type="match status" value="1"/>
</dbReference>
<dbReference type="GO" id="GO:0015145">
    <property type="term" value="F:monosaccharide transmembrane transporter activity"/>
    <property type="evidence" value="ECO:0007669"/>
    <property type="project" value="InterPro"/>
</dbReference>
<dbReference type="AlphaFoldDB" id="V4KPA0"/>
<evidence type="ECO:0000313" key="12">
    <source>
        <dbReference type="EMBL" id="ESQ31782.1"/>
    </source>
</evidence>
<evidence type="ECO:0000256" key="9">
    <source>
        <dbReference type="RuleBase" id="RU003346"/>
    </source>
</evidence>
<dbReference type="InterPro" id="IPR003663">
    <property type="entry name" value="Sugar/inositol_transpt"/>
</dbReference>
<dbReference type="STRING" id="72664.V4KPA0"/>
<dbReference type="PROSITE" id="PS50850">
    <property type="entry name" value="MFS"/>
    <property type="match status" value="1"/>
</dbReference>
<dbReference type="Gramene" id="ESQ31782">
    <property type="protein sequence ID" value="ESQ31782"/>
    <property type="gene ID" value="EUTSA_v10003990mg"/>
</dbReference>
<dbReference type="NCBIfam" id="TIGR00879">
    <property type="entry name" value="SP"/>
    <property type="match status" value="1"/>
</dbReference>
<feature type="transmembrane region" description="Helical" evidence="10">
    <location>
        <begin position="22"/>
        <end position="42"/>
    </location>
</feature>
<dbReference type="OMA" id="INNMACP"/>
<feature type="transmembrane region" description="Helical" evidence="10">
    <location>
        <begin position="437"/>
        <end position="457"/>
    </location>
</feature>
<dbReference type="OrthoDB" id="5296287at2759"/>
<evidence type="ECO:0000256" key="4">
    <source>
        <dbReference type="ARBA" id="ARBA00022597"/>
    </source>
</evidence>
<evidence type="ECO:0000256" key="7">
    <source>
        <dbReference type="ARBA" id="ARBA00022989"/>
    </source>
</evidence>
<accession>V4KPA0</accession>
<feature type="transmembrane region" description="Helical" evidence="10">
    <location>
        <begin position="180"/>
        <end position="197"/>
    </location>
</feature>
<protein>
    <recommendedName>
        <fullName evidence="11">Major facilitator superfamily (MFS) profile domain-containing protein</fullName>
    </recommendedName>
</protein>
<dbReference type="InterPro" id="IPR020846">
    <property type="entry name" value="MFS_dom"/>
</dbReference>
<feature type="domain" description="Major facilitator superfamily (MFS) profile" evidence="11">
    <location>
        <begin position="29"/>
        <end position="491"/>
    </location>
</feature>
<comment type="subcellular location">
    <subcellularLocation>
        <location evidence="1">Membrane</location>
        <topology evidence="1">Multi-pass membrane protein</topology>
    </subcellularLocation>
</comment>
<dbReference type="Proteomes" id="UP000030689">
    <property type="component" value="Unassembled WGS sequence"/>
</dbReference>
<keyword evidence="6" id="KW-0769">Symport</keyword>
<dbReference type="PANTHER" id="PTHR23500:SF30">
    <property type="entry name" value="SUGAR TRANSPORT PROTEIN 3"/>
    <property type="match status" value="1"/>
</dbReference>